<dbReference type="EMBL" id="KN831768">
    <property type="protein sequence ID" value="KIM49676.1"/>
    <property type="molecule type" value="Genomic_DNA"/>
</dbReference>
<evidence type="ECO:0000256" key="1">
    <source>
        <dbReference type="ARBA" id="ARBA00004127"/>
    </source>
</evidence>
<keyword evidence="4 7" id="KW-0732">Signal</keyword>
<dbReference type="InterPro" id="IPR007217">
    <property type="entry name" value="Per1-like"/>
</dbReference>
<evidence type="ECO:0000256" key="5">
    <source>
        <dbReference type="ARBA" id="ARBA00022989"/>
    </source>
</evidence>
<dbReference type="GO" id="GO:0016788">
    <property type="term" value="F:hydrolase activity, acting on ester bonds"/>
    <property type="evidence" value="ECO:0007669"/>
    <property type="project" value="TreeGrafter"/>
</dbReference>
<comment type="caution">
    <text evidence="7">Lacks conserved residue(s) required for the propagation of feature annotation.</text>
</comment>
<dbReference type="Pfam" id="PF04080">
    <property type="entry name" value="Per1"/>
    <property type="match status" value="1"/>
</dbReference>
<comment type="similarity">
    <text evidence="7">Belongs to the PGAP3 family.</text>
</comment>
<keyword evidence="3 7" id="KW-0812">Transmembrane</keyword>
<keyword evidence="6 7" id="KW-0472">Membrane</keyword>
<keyword evidence="5 7" id="KW-1133">Transmembrane helix</keyword>
<dbReference type="PANTHER" id="PTHR13148">
    <property type="entry name" value="PER1-RELATED"/>
    <property type="match status" value="1"/>
</dbReference>
<evidence type="ECO:0000256" key="2">
    <source>
        <dbReference type="ARBA" id="ARBA00022502"/>
    </source>
</evidence>
<protein>
    <recommendedName>
        <fullName evidence="7">Post-GPI attachment to proteins factor 3</fullName>
    </recommendedName>
</protein>
<evidence type="ECO:0000313" key="9">
    <source>
        <dbReference type="Proteomes" id="UP000053424"/>
    </source>
</evidence>
<evidence type="ECO:0000256" key="4">
    <source>
        <dbReference type="ARBA" id="ARBA00022729"/>
    </source>
</evidence>
<name>A0A0C3D0R1_HEBCY</name>
<feature type="transmembrane region" description="Helical" evidence="7">
    <location>
        <begin position="87"/>
        <end position="108"/>
    </location>
</feature>
<dbReference type="AlphaFoldDB" id="A0A0C3D0R1"/>
<dbReference type="HOGENOM" id="CLU_032917_1_1_1"/>
<keyword evidence="2 7" id="KW-0337">GPI-anchor biosynthesis</keyword>
<feature type="transmembrane region" description="Helical" evidence="7">
    <location>
        <begin position="129"/>
        <end position="148"/>
    </location>
</feature>
<dbReference type="GO" id="GO:0006506">
    <property type="term" value="P:GPI anchor biosynthetic process"/>
    <property type="evidence" value="ECO:0007669"/>
    <property type="project" value="UniProtKB-KW"/>
</dbReference>
<comment type="subcellular location">
    <subcellularLocation>
        <location evidence="1">Endomembrane system</location>
        <topology evidence="1">Multi-pass membrane protein</topology>
    </subcellularLocation>
    <subcellularLocation>
        <location evidence="7">Endoplasmic reticulum membrane</location>
        <topology evidence="7">Multi-pass membrane protein</topology>
    </subcellularLocation>
</comment>
<feature type="signal peptide" evidence="7">
    <location>
        <begin position="1"/>
        <end position="18"/>
    </location>
</feature>
<reference evidence="9" key="2">
    <citation type="submission" date="2015-01" db="EMBL/GenBank/DDBJ databases">
        <title>Evolutionary Origins and Diversification of the Mycorrhizal Mutualists.</title>
        <authorList>
            <consortium name="DOE Joint Genome Institute"/>
            <consortium name="Mycorrhizal Genomics Consortium"/>
            <person name="Kohler A."/>
            <person name="Kuo A."/>
            <person name="Nagy L.G."/>
            <person name="Floudas D."/>
            <person name="Copeland A."/>
            <person name="Barry K.W."/>
            <person name="Cichocki N."/>
            <person name="Veneault-Fourrey C."/>
            <person name="LaButti K."/>
            <person name="Lindquist E.A."/>
            <person name="Lipzen A."/>
            <person name="Lundell T."/>
            <person name="Morin E."/>
            <person name="Murat C."/>
            <person name="Riley R."/>
            <person name="Ohm R."/>
            <person name="Sun H."/>
            <person name="Tunlid A."/>
            <person name="Henrissat B."/>
            <person name="Grigoriev I.V."/>
            <person name="Hibbett D.S."/>
            <person name="Martin F."/>
        </authorList>
    </citation>
    <scope>NUCLEOTIDE SEQUENCE [LARGE SCALE GENOMIC DNA]</scope>
    <source>
        <strain evidence="9">h7</strain>
    </source>
</reference>
<gene>
    <name evidence="8" type="ORF">M413DRAFT_114027</name>
</gene>
<reference evidence="8 9" key="1">
    <citation type="submission" date="2014-04" db="EMBL/GenBank/DDBJ databases">
        <authorList>
            <consortium name="DOE Joint Genome Institute"/>
            <person name="Kuo A."/>
            <person name="Gay G."/>
            <person name="Dore J."/>
            <person name="Kohler A."/>
            <person name="Nagy L.G."/>
            <person name="Floudas D."/>
            <person name="Copeland A."/>
            <person name="Barry K.W."/>
            <person name="Cichocki N."/>
            <person name="Veneault-Fourrey C."/>
            <person name="LaButti K."/>
            <person name="Lindquist E.A."/>
            <person name="Lipzen A."/>
            <person name="Lundell T."/>
            <person name="Morin E."/>
            <person name="Murat C."/>
            <person name="Sun H."/>
            <person name="Tunlid A."/>
            <person name="Henrissat B."/>
            <person name="Grigoriev I.V."/>
            <person name="Hibbett D.S."/>
            <person name="Martin F."/>
            <person name="Nordberg H.P."/>
            <person name="Cantor M.N."/>
            <person name="Hua S.X."/>
        </authorList>
    </citation>
    <scope>NUCLEOTIDE SEQUENCE [LARGE SCALE GENOMIC DNA]</scope>
    <source>
        <strain evidence="9">h7</strain>
    </source>
</reference>
<comment type="function">
    <text evidence="7">Involved in the lipid remodeling steps of GPI-anchor maturation.</text>
</comment>
<feature type="transmembrane region" description="Helical" evidence="7">
    <location>
        <begin position="200"/>
        <end position="220"/>
    </location>
</feature>
<proteinExistence type="inferred from homology"/>
<dbReference type="PANTHER" id="PTHR13148:SF0">
    <property type="entry name" value="POST-GPI ATTACHMENT TO PROTEINS FACTOR 3"/>
    <property type="match status" value="1"/>
</dbReference>
<dbReference type="OrthoDB" id="419770at2759"/>
<feature type="chain" id="PRO_5016477533" description="Post-GPI attachment to proteins factor 3" evidence="7">
    <location>
        <begin position="19"/>
        <end position="336"/>
    </location>
</feature>
<evidence type="ECO:0000313" key="8">
    <source>
        <dbReference type="EMBL" id="KIM49676.1"/>
    </source>
</evidence>
<dbReference type="GO" id="GO:0005789">
    <property type="term" value="C:endoplasmic reticulum membrane"/>
    <property type="evidence" value="ECO:0007669"/>
    <property type="project" value="UniProtKB-SubCell"/>
</dbReference>
<keyword evidence="9" id="KW-1185">Reference proteome</keyword>
<feature type="transmembrane region" description="Helical" evidence="7">
    <location>
        <begin position="232"/>
        <end position="251"/>
    </location>
</feature>
<evidence type="ECO:0000256" key="6">
    <source>
        <dbReference type="ARBA" id="ARBA00023136"/>
    </source>
</evidence>
<organism evidence="8 9">
    <name type="scientific">Hebeloma cylindrosporum</name>
    <dbReference type="NCBI Taxonomy" id="76867"/>
    <lineage>
        <taxon>Eukaryota</taxon>
        <taxon>Fungi</taxon>
        <taxon>Dikarya</taxon>
        <taxon>Basidiomycota</taxon>
        <taxon>Agaricomycotina</taxon>
        <taxon>Agaricomycetes</taxon>
        <taxon>Agaricomycetidae</taxon>
        <taxon>Agaricales</taxon>
        <taxon>Agaricineae</taxon>
        <taxon>Hymenogastraceae</taxon>
        <taxon>Hebeloma</taxon>
    </lineage>
</organism>
<sequence length="336" mass="38446">MKVLSFLSLAVLSSSVYASSGDRSSEFVGCVNVCKTQQCSTNMLAFPLRVTRWTCTDDCKYQCMHQITDRDLQIGKAVQQYHGKWPFWRFAGMQEPASVVFSLLNLWAHARGASKIRRKVSDHHPMKSYYLVWSMVSINAWIWSSVFHTRDLPLTEKLDYFSAALAIMYALYYTTIRLFHLYPLAQSPRLTLSSRPAPSLKYKLLTITCTLSYIAHVSYLSLLPRFDYTYNMAFNLGVGLLHNALWAVYSLPASISLLRRFPSQPKSYRPKFVGKAAVFVFLTTGATALELFDFPPWGRIIDAHALWHLSTVPIALTWYDFLVEDSLDASWREQKA</sequence>
<feature type="transmembrane region" description="Helical" evidence="7">
    <location>
        <begin position="160"/>
        <end position="179"/>
    </location>
</feature>
<dbReference type="STRING" id="686832.A0A0C3D0R1"/>
<keyword evidence="7" id="KW-0256">Endoplasmic reticulum</keyword>
<dbReference type="Proteomes" id="UP000053424">
    <property type="component" value="Unassembled WGS sequence"/>
</dbReference>
<accession>A0A0C3D0R1</accession>
<evidence type="ECO:0000256" key="7">
    <source>
        <dbReference type="RuleBase" id="RU365066"/>
    </source>
</evidence>
<evidence type="ECO:0000256" key="3">
    <source>
        <dbReference type="ARBA" id="ARBA00022692"/>
    </source>
</evidence>